<sequence length="178" mass="20177">MIQFTCPQCHREFTAQSSYEEHLLKAHPKYPATAAHIDKLVRDVEFPVTTRELEDALKARGETTLLPLLDSLPDQQFTQADELTELLGKLDSYQPDPGYQAPLKSDLQAEKPLAASHVASMFEGLSFPASSQDVREYARAHVSEEELALIEQIREQDYQSLSEVEEEYQRVIGNLQET</sequence>
<proteinExistence type="predicted"/>
<dbReference type="AlphaFoldDB" id="A0A939DL51"/>
<dbReference type="PROSITE" id="PS50157">
    <property type="entry name" value="ZINC_FINGER_C2H2_2"/>
    <property type="match status" value="1"/>
</dbReference>
<reference evidence="3" key="1">
    <citation type="submission" date="2021-03" db="EMBL/GenBank/DDBJ databases">
        <title>novel species isolated from a fishpond in China.</title>
        <authorList>
            <person name="Lu H."/>
            <person name="Cai Z."/>
        </authorList>
    </citation>
    <scope>NUCLEOTIDE SEQUENCE</scope>
    <source>
        <strain evidence="3">JCM 30855</strain>
    </source>
</reference>
<dbReference type="EMBL" id="JAFKCV010000002">
    <property type="protein sequence ID" value="MBN7824307.1"/>
    <property type="molecule type" value="Genomic_DNA"/>
</dbReference>
<evidence type="ECO:0000313" key="3">
    <source>
        <dbReference type="EMBL" id="MBN7824307.1"/>
    </source>
</evidence>
<dbReference type="Proteomes" id="UP000664654">
    <property type="component" value="Unassembled WGS sequence"/>
</dbReference>
<accession>A0A939DL51</accession>
<evidence type="ECO:0000259" key="2">
    <source>
        <dbReference type="PROSITE" id="PS50157"/>
    </source>
</evidence>
<keyword evidence="1" id="KW-0479">Metal-binding</keyword>
<feature type="domain" description="C2H2-type" evidence="2">
    <location>
        <begin position="4"/>
        <end position="27"/>
    </location>
</feature>
<dbReference type="InterPro" id="IPR013087">
    <property type="entry name" value="Znf_C2H2_type"/>
</dbReference>
<keyword evidence="1" id="KW-0862">Zinc</keyword>
<dbReference type="Pfam" id="PF11387">
    <property type="entry name" value="DUF2795"/>
    <property type="match status" value="1"/>
</dbReference>
<gene>
    <name evidence="3" type="ORF">J0A66_03605</name>
</gene>
<evidence type="ECO:0000256" key="1">
    <source>
        <dbReference type="PROSITE-ProRule" id="PRU00042"/>
    </source>
</evidence>
<keyword evidence="4" id="KW-1185">Reference proteome</keyword>
<dbReference type="PROSITE" id="PS00028">
    <property type="entry name" value="ZINC_FINGER_C2H2_1"/>
    <property type="match status" value="1"/>
</dbReference>
<evidence type="ECO:0000313" key="4">
    <source>
        <dbReference type="Proteomes" id="UP000664654"/>
    </source>
</evidence>
<dbReference type="RefSeq" id="WP_206572428.1">
    <property type="nucleotide sequence ID" value="NZ_JAFKCV010000002.1"/>
</dbReference>
<protein>
    <submittedName>
        <fullName evidence="3">DUF2795 domain-containing protein</fullName>
    </submittedName>
</protein>
<name>A0A939DL51_9ALTE</name>
<dbReference type="GO" id="GO:0008270">
    <property type="term" value="F:zinc ion binding"/>
    <property type="evidence" value="ECO:0007669"/>
    <property type="project" value="UniProtKB-KW"/>
</dbReference>
<dbReference type="InterPro" id="IPR021527">
    <property type="entry name" value="DUF2795"/>
</dbReference>
<organism evidence="3 4">
    <name type="scientific">Bowmanella dokdonensis</name>
    <dbReference type="NCBI Taxonomy" id="751969"/>
    <lineage>
        <taxon>Bacteria</taxon>
        <taxon>Pseudomonadati</taxon>
        <taxon>Pseudomonadota</taxon>
        <taxon>Gammaproteobacteria</taxon>
        <taxon>Alteromonadales</taxon>
        <taxon>Alteromonadaceae</taxon>
        <taxon>Bowmanella</taxon>
    </lineage>
</organism>
<comment type="caution">
    <text evidence="3">The sequence shown here is derived from an EMBL/GenBank/DDBJ whole genome shotgun (WGS) entry which is preliminary data.</text>
</comment>
<keyword evidence="1" id="KW-0863">Zinc-finger</keyword>